<dbReference type="SMART" id="SM00252">
    <property type="entry name" value="SH2"/>
    <property type="match status" value="1"/>
</dbReference>
<keyword evidence="13" id="KW-1185">Reference proteome</keyword>
<dbReference type="PRINTS" id="PR00401">
    <property type="entry name" value="SH2DOMAIN"/>
</dbReference>
<evidence type="ECO:0000256" key="5">
    <source>
        <dbReference type="ARBA" id="ARBA00055328"/>
    </source>
</evidence>
<dbReference type="Gene3D" id="1.10.150.50">
    <property type="entry name" value="Transcription Factor, Ets-1"/>
    <property type="match status" value="1"/>
</dbReference>
<proteinExistence type="predicted"/>
<evidence type="ECO:0000256" key="1">
    <source>
        <dbReference type="ARBA" id="ARBA00004496"/>
    </source>
</evidence>
<dbReference type="InterPro" id="IPR001660">
    <property type="entry name" value="SAM"/>
</dbReference>
<name>A0A6P7YQC5_9AMPH</name>
<dbReference type="OrthoDB" id="9934029at2759"/>
<feature type="compositionally biased region" description="Acidic residues" evidence="11">
    <location>
        <begin position="107"/>
        <end position="137"/>
    </location>
</feature>
<evidence type="ECO:0000256" key="8">
    <source>
        <dbReference type="ARBA" id="ARBA00076939"/>
    </source>
</evidence>
<dbReference type="GO" id="GO:0035556">
    <property type="term" value="P:intracellular signal transduction"/>
    <property type="evidence" value="ECO:0007669"/>
    <property type="project" value="TreeGrafter"/>
</dbReference>
<dbReference type="GO" id="GO:0002376">
    <property type="term" value="P:immune system process"/>
    <property type="evidence" value="ECO:0007669"/>
    <property type="project" value="UniProtKB-ARBA"/>
</dbReference>
<dbReference type="PANTHER" id="PTHR14098:SF1">
    <property type="entry name" value="LYMPHOCYTE CYTOSOLIC PROTEIN 2"/>
    <property type="match status" value="1"/>
</dbReference>
<evidence type="ECO:0000256" key="11">
    <source>
        <dbReference type="SAM" id="MobiDB-lite"/>
    </source>
</evidence>
<feature type="compositionally biased region" description="Polar residues" evidence="11">
    <location>
        <begin position="158"/>
        <end position="170"/>
    </location>
</feature>
<dbReference type="InterPro" id="IPR036860">
    <property type="entry name" value="SH2_dom_sf"/>
</dbReference>
<dbReference type="PANTHER" id="PTHR14098">
    <property type="entry name" value="SH2 DOMAIN CONTAINING PROTEIN"/>
    <property type="match status" value="1"/>
</dbReference>
<dbReference type="Pfam" id="PF07647">
    <property type="entry name" value="SAM_2"/>
    <property type="match status" value="1"/>
</dbReference>
<evidence type="ECO:0000256" key="6">
    <source>
        <dbReference type="ARBA" id="ARBA00064703"/>
    </source>
</evidence>
<protein>
    <recommendedName>
        <fullName evidence="7">Lymphocyte cytosolic protein 2</fullName>
    </recommendedName>
    <alternativeName>
        <fullName evidence="8">SH2 domain-containing leukocyte protein of 76 kDa</fullName>
    </alternativeName>
    <alternativeName>
        <fullName evidence="9">SLP-76 tyrosine phosphoprotein</fullName>
    </alternativeName>
</protein>
<dbReference type="SUPFAM" id="SSF55550">
    <property type="entry name" value="SH2 domain"/>
    <property type="match status" value="1"/>
</dbReference>
<organism evidence="13 14">
    <name type="scientific">Microcaecilia unicolor</name>
    <dbReference type="NCBI Taxonomy" id="1415580"/>
    <lineage>
        <taxon>Eukaryota</taxon>
        <taxon>Metazoa</taxon>
        <taxon>Chordata</taxon>
        <taxon>Craniata</taxon>
        <taxon>Vertebrata</taxon>
        <taxon>Euteleostomi</taxon>
        <taxon>Amphibia</taxon>
        <taxon>Gymnophiona</taxon>
        <taxon>Siphonopidae</taxon>
        <taxon>Microcaecilia</taxon>
    </lineage>
</organism>
<dbReference type="FunFam" id="1.10.150.50:FF:000051">
    <property type="entry name" value="Lymphocyte cytosolic protein 2"/>
    <property type="match status" value="1"/>
</dbReference>
<dbReference type="InterPro" id="IPR051751">
    <property type="entry name" value="Immunoreceptor_sig_adapters"/>
</dbReference>
<evidence type="ECO:0000256" key="2">
    <source>
        <dbReference type="ARBA" id="ARBA00022490"/>
    </source>
</evidence>
<evidence type="ECO:0000313" key="14">
    <source>
        <dbReference type="RefSeq" id="XP_030066921.1"/>
    </source>
</evidence>
<dbReference type="FunFam" id="3.30.505.10:FF:000016">
    <property type="entry name" value="B-cell linker protein isoform 2"/>
    <property type="match status" value="1"/>
</dbReference>
<feature type="domain" description="SH2" evidence="12">
    <location>
        <begin position="413"/>
        <end position="521"/>
    </location>
</feature>
<reference evidence="14" key="1">
    <citation type="submission" date="2025-08" db="UniProtKB">
        <authorList>
            <consortium name="RefSeq"/>
        </authorList>
    </citation>
    <scope>IDENTIFICATION</scope>
</reference>
<dbReference type="AlphaFoldDB" id="A0A6P7YQC5"/>
<dbReference type="PROSITE" id="PS50001">
    <property type="entry name" value="SH2"/>
    <property type="match status" value="1"/>
</dbReference>
<dbReference type="GeneID" id="115475392"/>
<dbReference type="GO" id="GO:0007169">
    <property type="term" value="P:cell surface receptor protein tyrosine kinase signaling pathway"/>
    <property type="evidence" value="ECO:0007669"/>
    <property type="project" value="TreeGrafter"/>
</dbReference>
<evidence type="ECO:0000259" key="12">
    <source>
        <dbReference type="PROSITE" id="PS50001"/>
    </source>
</evidence>
<dbReference type="InterPro" id="IPR013761">
    <property type="entry name" value="SAM/pointed_sf"/>
</dbReference>
<feature type="compositionally biased region" description="Basic and acidic residues" evidence="11">
    <location>
        <begin position="92"/>
        <end position="101"/>
    </location>
</feature>
<dbReference type="KEGG" id="muo:115475392"/>
<dbReference type="GO" id="GO:0005829">
    <property type="term" value="C:cytosol"/>
    <property type="evidence" value="ECO:0007669"/>
    <property type="project" value="UniProtKB-ARBA"/>
</dbReference>
<comment type="subcellular location">
    <subcellularLocation>
        <location evidence="1">Cytoplasm</location>
    </subcellularLocation>
</comment>
<evidence type="ECO:0000256" key="9">
    <source>
        <dbReference type="ARBA" id="ARBA00079396"/>
    </source>
</evidence>
<gene>
    <name evidence="14" type="primary">LCP2</name>
</gene>
<keyword evidence="3" id="KW-0597">Phosphoprotein</keyword>
<feature type="compositionally biased region" description="Polar residues" evidence="11">
    <location>
        <begin position="209"/>
        <end position="220"/>
    </location>
</feature>
<dbReference type="Proteomes" id="UP000515156">
    <property type="component" value="Chromosome 8"/>
</dbReference>
<feature type="region of interest" description="Disordered" evidence="11">
    <location>
        <begin position="344"/>
        <end position="371"/>
    </location>
</feature>
<comment type="function">
    <text evidence="5">Adapter protein primarily involved in signaling pathways within T-cells, as well as other immune cells such as platelets, mast cells, and natural killer (NK) cells. Plays a crucial role for transducing signal from the T-cell receptor (TCR) after antigen recognition leading to T-cell activation. Mechanistically, once phosphorylated by the kinase ZAP70, mediates interactions with the guanine-nucleotide exchange factor VAV1, the adapter protein NCK and the kinase ITK. In turn, stimulates the activation of PKC-theta/PRKCQ and NF-kappa-B transcriptional activity in response to CD3 and CD28 costimulation. Also plays an essential role in AGER-induced signaling pathways including p38 MAPK and ERK1/2 activation leading to cytokine release and pro-inflammatory responses.</text>
</comment>
<comment type="subunit">
    <text evidence="6">Interacts with SLA. Interacts with CBLB. Interacts with GRB2. Interacts with SHB. Interacts with PRAM1. Interacts (via SH2 domain) with CD6 (via tyrosine phosphorylated C-terminus). Interacts with FYB1 and the phosphorylated form of FYB2. Interacts with 14-3-3 adapter/YWHAZ; this phosphorylation leads to YWHAZ proteolytic degradation. Interacts with VAV1; this interaction plays a role in TCR-mediated cytokine production. Interacts with AGER; this interaction plays an important role in AGER-mediated pro-inflammatory responses and cytokine release.</text>
</comment>
<feature type="compositionally biased region" description="Pro residues" evidence="11">
    <location>
        <begin position="184"/>
        <end position="198"/>
    </location>
</feature>
<dbReference type="Pfam" id="PF00017">
    <property type="entry name" value="SH2"/>
    <property type="match status" value="1"/>
</dbReference>
<evidence type="ECO:0000313" key="13">
    <source>
        <dbReference type="Proteomes" id="UP000515156"/>
    </source>
</evidence>
<accession>A0A6P7YQC5</accession>
<keyword evidence="4 10" id="KW-0727">SH2 domain</keyword>
<dbReference type="Gene3D" id="3.30.505.10">
    <property type="entry name" value="SH2 domain"/>
    <property type="match status" value="1"/>
</dbReference>
<evidence type="ECO:0000256" key="7">
    <source>
        <dbReference type="ARBA" id="ARBA00073181"/>
    </source>
</evidence>
<evidence type="ECO:0000256" key="3">
    <source>
        <dbReference type="ARBA" id="ARBA00022553"/>
    </source>
</evidence>
<sequence length="529" mass="59663">MDFRNVSSRSEVIAWSPDTLADYFKTINFKDCEKVVRKHNISGQRFLNMAESNFQKFPQLRVPLLSKLCQEINKKDERRSLFCRKTPVHKIPNEKEFKPDDDGWSSFEDDDDYESPTEEQDFEEDEADYESPTEDPMENGSDSLDYEPPPTNSEDTHSSVISPACFSSDSGYIDRPATLSSSKHPPPPPQRHGPPFLPPVAGVRPPTFPLSSQFDISSGRSVRHSSFPAPIVDRTKKPPFVHPGAPNPERDYTPQGMKLSFPDMARPPPARPPSIDKSVDHSVRNQRPLPTERNNTFVESQPSRSVWPGNRKADEEEAGLQRPIPPPVNILYNSNTFPSSRINKNLTRGPLSGANTESMHSSGSLPSRIPPSNVNRSFSEGPANFRPMLPPPNKYMLSSAPMDEDECAQHQDWYAGEMNRQEAEDTLMMINQDGAFLVRNSSKRSISHPYVLMVLYKNKVYNIQIRYDEKDSIYLLGTGLRGKEKFSSVADIIDHFRRTPLLLIDGKDRGSKNQCMLIYAAATAAAEDF</sequence>
<dbReference type="InParanoid" id="A0A6P7YQC5"/>
<dbReference type="CTD" id="3937"/>
<evidence type="ECO:0000256" key="4">
    <source>
        <dbReference type="ARBA" id="ARBA00022999"/>
    </source>
</evidence>
<dbReference type="SUPFAM" id="SSF47769">
    <property type="entry name" value="SAM/Pointed domain"/>
    <property type="match status" value="1"/>
</dbReference>
<feature type="region of interest" description="Disordered" evidence="11">
    <location>
        <begin position="92"/>
        <end position="327"/>
    </location>
</feature>
<feature type="compositionally biased region" description="Polar residues" evidence="11">
    <location>
        <begin position="353"/>
        <end position="371"/>
    </location>
</feature>
<feature type="compositionally biased region" description="Polar residues" evidence="11">
    <location>
        <begin position="292"/>
        <end position="304"/>
    </location>
</feature>
<dbReference type="FunCoup" id="A0A6P7YQC5">
    <property type="interactions" value="583"/>
</dbReference>
<dbReference type="InterPro" id="IPR000980">
    <property type="entry name" value="SH2"/>
</dbReference>
<evidence type="ECO:0000256" key="10">
    <source>
        <dbReference type="PROSITE-ProRule" id="PRU00191"/>
    </source>
</evidence>
<dbReference type="RefSeq" id="XP_030066921.1">
    <property type="nucleotide sequence ID" value="XM_030211061.1"/>
</dbReference>
<keyword evidence="2" id="KW-0963">Cytoplasm</keyword>